<dbReference type="GO" id="GO:0005524">
    <property type="term" value="F:ATP binding"/>
    <property type="evidence" value="ECO:0007669"/>
    <property type="project" value="EnsemblFungi"/>
</dbReference>
<dbReference type="EMBL" id="JNVN01004883">
    <property type="protein sequence ID" value="KHJ30174.1"/>
    <property type="molecule type" value="Genomic_DNA"/>
</dbReference>
<organism evidence="2 3">
    <name type="scientific">Uncinula necator</name>
    <name type="common">Grape powdery mildew</name>
    <dbReference type="NCBI Taxonomy" id="52586"/>
    <lineage>
        <taxon>Eukaryota</taxon>
        <taxon>Fungi</taxon>
        <taxon>Dikarya</taxon>
        <taxon>Ascomycota</taxon>
        <taxon>Pezizomycotina</taxon>
        <taxon>Leotiomycetes</taxon>
        <taxon>Erysiphales</taxon>
        <taxon>Erysiphaceae</taxon>
        <taxon>Erysiphe</taxon>
    </lineage>
</organism>
<keyword evidence="3" id="KW-1185">Reference proteome</keyword>
<accession>A0A0B1P021</accession>
<evidence type="ECO:0000313" key="3">
    <source>
        <dbReference type="Proteomes" id="UP000030854"/>
    </source>
</evidence>
<name>A0A0B1P021_UNCNE</name>
<dbReference type="GO" id="GO:0051301">
    <property type="term" value="P:cell division"/>
    <property type="evidence" value="ECO:0007669"/>
    <property type="project" value="UniProtKB-KW"/>
</dbReference>
<protein>
    <submittedName>
        <fullName evidence="2">Putative cell division cycle protein</fullName>
    </submittedName>
</protein>
<dbReference type="OrthoDB" id="360540at2759"/>
<reference evidence="2 3" key="1">
    <citation type="journal article" date="2014" name="BMC Genomics">
        <title>Adaptive genomic structural variation in the grape powdery mildew pathogen, Erysiphe necator.</title>
        <authorList>
            <person name="Jones L."/>
            <person name="Riaz S."/>
            <person name="Morales-Cruz A."/>
            <person name="Amrine K.C."/>
            <person name="McGuire B."/>
            <person name="Gubler W.D."/>
            <person name="Walker M.A."/>
            <person name="Cantu D."/>
        </authorList>
    </citation>
    <scope>NUCLEOTIDE SEQUENCE [LARGE SCALE GENOMIC DNA]</scope>
    <source>
        <strain evidence="3">c</strain>
    </source>
</reference>
<keyword evidence="2" id="KW-0131">Cell cycle</keyword>
<dbReference type="GO" id="GO:0044183">
    <property type="term" value="F:protein folding chaperone"/>
    <property type="evidence" value="ECO:0007669"/>
    <property type="project" value="EnsemblFungi"/>
</dbReference>
<dbReference type="Proteomes" id="UP000030854">
    <property type="component" value="Unassembled WGS sequence"/>
</dbReference>
<dbReference type="GO" id="GO:0005737">
    <property type="term" value="C:cytoplasm"/>
    <property type="evidence" value="ECO:0007669"/>
    <property type="project" value="TreeGrafter"/>
</dbReference>
<dbReference type="OMA" id="TFPDPNF"/>
<gene>
    <name evidence="2" type="ORF">EV44_g4457</name>
</gene>
<proteinExistence type="inferred from homology"/>
<dbReference type="GO" id="GO:0000287">
    <property type="term" value="F:magnesium ion binding"/>
    <property type="evidence" value="ECO:0007669"/>
    <property type="project" value="EnsemblFungi"/>
</dbReference>
<dbReference type="Pfam" id="PF07065">
    <property type="entry name" value="D123"/>
    <property type="match status" value="1"/>
</dbReference>
<evidence type="ECO:0000256" key="1">
    <source>
        <dbReference type="ARBA" id="ARBA00011047"/>
    </source>
</evidence>
<dbReference type="GO" id="GO:1905143">
    <property type="term" value="P:eukaryotic translation initiation factor 2 complex assembly"/>
    <property type="evidence" value="ECO:0007669"/>
    <property type="project" value="EnsemblFungi"/>
</dbReference>
<dbReference type="AlphaFoldDB" id="A0A0B1P021"/>
<dbReference type="PANTHER" id="PTHR15323">
    <property type="entry name" value="D123 PROTEIN"/>
    <property type="match status" value="1"/>
</dbReference>
<dbReference type="STRING" id="52586.A0A0B1P021"/>
<keyword evidence="2" id="KW-0132">Cell division</keyword>
<dbReference type="InterPro" id="IPR009772">
    <property type="entry name" value="CDC123"/>
</dbReference>
<comment type="caution">
    <text evidence="2">The sequence shown here is derived from an EMBL/GenBank/DDBJ whole genome shotgun (WGS) entry which is preliminary data.</text>
</comment>
<dbReference type="HOGENOM" id="CLU_034402_2_0_1"/>
<comment type="similarity">
    <text evidence="1">Belongs to the CDC123 family.</text>
</comment>
<sequence>MAEDHHMPSGSELDFEPVSRSHILHCSYDYWHPKYRSSAIKSKIIPLPQSFVKYLCTDGIFLSNDALPITSSPSSYDTDFSKFSEVENSEKSNTSPSVAFPALHEKIKESIAELGGLVAPKLNWSAPKDATWISMKKNSMECATPDDIYLLFKSSDFVAFDLEHVFEGTIEDKSICKEDIKYVLVLRKWFQVNTSFEFRCFVRRRKLIAISQRDINYFDFLSSLKDKIRDAILNFFNKVLKDSFPDPNYVFDVYLPEPFERVRLMDINAWAPRTDPLLFSWHELLSLPYNESSGIALEQDFYQHMPQCYSSLKNQFSCTNNLIEMPEFRIVKKSDQQAFKFASPQYSAHKVPHEVAQAGLMGQNGIQEFAGQWEQMLRGEFEMQSGFSSDDEGAD</sequence>
<evidence type="ECO:0000313" key="2">
    <source>
        <dbReference type="EMBL" id="KHJ30174.1"/>
    </source>
</evidence>
<dbReference type="PANTHER" id="PTHR15323:SF6">
    <property type="entry name" value="CELL DIVISION CYCLE PROTEIN 123 HOMOLOG"/>
    <property type="match status" value="1"/>
</dbReference>